<organism evidence="2 3">
    <name type="scientific">Peptoclostridium acidaminophilum DSM 3953</name>
    <dbReference type="NCBI Taxonomy" id="1286171"/>
    <lineage>
        <taxon>Bacteria</taxon>
        <taxon>Bacillati</taxon>
        <taxon>Bacillota</taxon>
        <taxon>Clostridia</taxon>
        <taxon>Peptostreptococcales</taxon>
        <taxon>Peptoclostridiaceae</taxon>
        <taxon>Peptoclostridium</taxon>
    </lineage>
</organism>
<dbReference type="Pfam" id="PF01833">
    <property type="entry name" value="TIG"/>
    <property type="match status" value="1"/>
</dbReference>
<dbReference type="AlphaFoldDB" id="W8TDK1"/>
<keyword evidence="3" id="KW-1185">Reference proteome</keyword>
<dbReference type="STRING" id="1286171.EAL2_c06010"/>
<dbReference type="RefSeq" id="WP_025434946.1">
    <property type="nucleotide sequence ID" value="NZ_CP007452.1"/>
</dbReference>
<dbReference type="HOGENOM" id="CLU_013316_0_0_9"/>
<gene>
    <name evidence="2" type="ORF">EAL2_c06010</name>
</gene>
<evidence type="ECO:0000313" key="2">
    <source>
        <dbReference type="EMBL" id="AHM55903.1"/>
    </source>
</evidence>
<accession>W8TDK1</accession>
<dbReference type="Proteomes" id="UP000019591">
    <property type="component" value="Chromosome"/>
</dbReference>
<feature type="domain" description="IPT/TIG" evidence="1">
    <location>
        <begin position="162"/>
        <end position="245"/>
    </location>
</feature>
<dbReference type="SUPFAM" id="SSF81296">
    <property type="entry name" value="E set domains"/>
    <property type="match status" value="1"/>
</dbReference>
<dbReference type="InterPro" id="IPR002909">
    <property type="entry name" value="IPT_dom"/>
</dbReference>
<name>W8TDK1_PEPAC</name>
<dbReference type="EMBL" id="CP007452">
    <property type="protein sequence ID" value="AHM55903.1"/>
    <property type="molecule type" value="Genomic_DNA"/>
</dbReference>
<protein>
    <recommendedName>
        <fullName evidence="1">IPT/TIG domain-containing protein</fullName>
    </recommendedName>
</protein>
<dbReference type="InterPro" id="IPR013783">
    <property type="entry name" value="Ig-like_fold"/>
</dbReference>
<sequence>MGLPILTLVNPPDSSSTASPTPTLSVLYEDPVDYVDANITLEVDRIGTFNTSYYQTQTVIAVTSGTTKDFTVATPLSSGFWYWRVIATNTDGTTVSETMAIKVELGAVKRTLYQYENITKYNDWKNKRTLYQYENIAKYGPDFSNKRALYQYETITDDPPFPYIRSLSSTRAETGSVITISGNGFGKTDANDPDNPDRALRGYGGFVYIGATLCNVLSWSWTEIEFQIPDSAQSGAVKVVLTVPTVRESNVIGLEVVQKFAEETGLELYVCDRSNPNKVVAYLESATDKTFQLLMNNPGSGQLTISRLDADGGNRDLIRDQNLILCKIGGRSIFKWIIESRNPQYVDSGEQQLIKVSGRGVLSILETAVVYPEGMPTPESLEREFVGVRGAAILRQLITEAKSRGALVGIELDFTADEDSIGNPWTDSTSISFHAGTPLLEVANRLGEGMGLFDYELTPDLKLKLYRSKGTNKYEEVRYRPSQAIITHQNQSDASKVTNTVLVEGEGGAIVEAVHAEGQISWGRREGYLQARNIKSEWSALQSYGNSFLATAAYAAWGIQGTVTDFLDDSGERLAPFKSYELGDWIGWLIPPEGTDEIGFDGRLRVKGITCQEDNDTGHLKYTLELNNVMLEHDIRIAQLVDRMAQFSRSTTLTSPSTEVSAPLAHNHVHGLLNNLDEDDHPQYYNLARHAADLHESVPRVSSIRADGEDELTGAVEIAAGVNVSVTQETLNKQIMISAGINSGISLPTPIEELRGQMFFLEGNVGISDQAYICIKDSSDNYTWLTL</sequence>
<dbReference type="PATRIC" id="fig|1286171.3.peg.545"/>
<dbReference type="KEGG" id="eac:EAL2_c06010"/>
<reference evidence="2 3" key="1">
    <citation type="journal article" date="2014" name="Genome Announc.">
        <title>Complete Genome Sequence of Amino Acid-Utilizing Eubacterium acidaminophilum al-2 (DSM 3953).</title>
        <authorList>
            <person name="Poehlein A."/>
            <person name="Andreesen J.R."/>
            <person name="Daniel R."/>
        </authorList>
    </citation>
    <scope>NUCLEOTIDE SEQUENCE [LARGE SCALE GENOMIC DNA]</scope>
    <source>
        <strain evidence="2 3">DSM 3953</strain>
    </source>
</reference>
<dbReference type="Gene3D" id="2.60.40.10">
    <property type="entry name" value="Immunoglobulins"/>
    <property type="match status" value="2"/>
</dbReference>
<evidence type="ECO:0000313" key="3">
    <source>
        <dbReference type="Proteomes" id="UP000019591"/>
    </source>
</evidence>
<evidence type="ECO:0000259" key="1">
    <source>
        <dbReference type="Pfam" id="PF01833"/>
    </source>
</evidence>
<dbReference type="eggNOG" id="COG3164">
    <property type="taxonomic scope" value="Bacteria"/>
</dbReference>
<dbReference type="InterPro" id="IPR014756">
    <property type="entry name" value="Ig_E-set"/>
</dbReference>
<proteinExistence type="predicted"/>
<dbReference type="OrthoDB" id="7574679at2"/>